<comment type="caution">
    <text evidence="3">The sequence shown here is derived from an EMBL/GenBank/DDBJ whole genome shotgun (WGS) entry which is preliminary data.</text>
</comment>
<accession>A0ABD6CBA4</accession>
<feature type="compositionally biased region" description="Acidic residues" evidence="1">
    <location>
        <begin position="373"/>
        <end position="403"/>
    </location>
</feature>
<feature type="region of interest" description="Disordered" evidence="1">
    <location>
        <begin position="373"/>
        <end position="425"/>
    </location>
</feature>
<name>A0ABD6CBA4_9EURY</name>
<dbReference type="Proteomes" id="UP001597119">
    <property type="component" value="Unassembled WGS sequence"/>
</dbReference>
<proteinExistence type="predicted"/>
<feature type="transmembrane region" description="Helical" evidence="2">
    <location>
        <begin position="12"/>
        <end position="32"/>
    </location>
</feature>
<keyword evidence="2" id="KW-0472">Membrane</keyword>
<feature type="compositionally biased region" description="Polar residues" evidence="1">
    <location>
        <begin position="416"/>
        <end position="425"/>
    </location>
</feature>
<sequence length="425" mass="46168">MAITETLLANKLQVVIAGMVVIGGAGATYVVLDGDLPFLGEDQMADKVPEDVDVVMYMDPDVAEDQTTKELVNSLINMSKEQQGELYTGPDSYEEMMANTSSNTSLEMDKLNSVMMYGKYPDASESASTGLPDDSYAGFVIDSEWSEEKFIDETDSNGTEYAEDDYEGYTIYKQENVSEDEDRGWIGVLADGQYVVGSEDAVKDAIDVDRGEMDAFDGDLRTAYDDTQSGENTYMKFAATFPDEEKLNQTGTGVTSDQRFESVKSISVVSGSYYTAEDDIGMQMRMETGDESDADDVAALVKAGVVGAEQFTQSNETKALLNDVNVEQDGTAVKMTFESDVDTIVDAWKAAMEEWGGMYGSSYGTDFDTDTDSGYDYETGSEYDLDYGSDSETDSSYESESDYGSESGFGDDVPTETATPVGSGT</sequence>
<dbReference type="EMBL" id="JBHUDJ010000003">
    <property type="protein sequence ID" value="MFD1587088.1"/>
    <property type="molecule type" value="Genomic_DNA"/>
</dbReference>
<organism evidence="3 4">
    <name type="scientific">Halorientalis brevis</name>
    <dbReference type="NCBI Taxonomy" id="1126241"/>
    <lineage>
        <taxon>Archaea</taxon>
        <taxon>Methanobacteriati</taxon>
        <taxon>Methanobacteriota</taxon>
        <taxon>Stenosarchaea group</taxon>
        <taxon>Halobacteria</taxon>
        <taxon>Halobacteriales</taxon>
        <taxon>Haloarculaceae</taxon>
        <taxon>Halorientalis</taxon>
    </lineage>
</organism>
<evidence type="ECO:0000313" key="4">
    <source>
        <dbReference type="Proteomes" id="UP001597119"/>
    </source>
</evidence>
<reference evidence="3 4" key="1">
    <citation type="journal article" date="2019" name="Int. J. Syst. Evol. Microbiol.">
        <title>The Global Catalogue of Microorganisms (GCM) 10K type strain sequencing project: providing services to taxonomists for standard genome sequencing and annotation.</title>
        <authorList>
            <consortium name="The Broad Institute Genomics Platform"/>
            <consortium name="The Broad Institute Genome Sequencing Center for Infectious Disease"/>
            <person name="Wu L."/>
            <person name="Ma J."/>
        </authorList>
    </citation>
    <scope>NUCLEOTIDE SEQUENCE [LARGE SCALE GENOMIC DNA]</scope>
    <source>
        <strain evidence="3 4">CGMCC 1.12125</strain>
    </source>
</reference>
<dbReference type="AlphaFoldDB" id="A0ABD6CBA4"/>
<keyword evidence="2" id="KW-1133">Transmembrane helix</keyword>
<keyword evidence="2" id="KW-0812">Transmembrane</keyword>
<dbReference type="RefSeq" id="WP_247375216.1">
    <property type="nucleotide sequence ID" value="NZ_JALLGV010000001.1"/>
</dbReference>
<gene>
    <name evidence="3" type="ORF">ACFR9U_08830</name>
</gene>
<evidence type="ECO:0000256" key="2">
    <source>
        <dbReference type="SAM" id="Phobius"/>
    </source>
</evidence>
<protein>
    <submittedName>
        <fullName evidence="3">MSCRAMM family adhesin SdrC</fullName>
    </submittedName>
</protein>
<evidence type="ECO:0000313" key="3">
    <source>
        <dbReference type="EMBL" id="MFD1587088.1"/>
    </source>
</evidence>
<evidence type="ECO:0000256" key="1">
    <source>
        <dbReference type="SAM" id="MobiDB-lite"/>
    </source>
</evidence>
<keyword evidence="4" id="KW-1185">Reference proteome</keyword>